<dbReference type="SUPFAM" id="SSF52540">
    <property type="entry name" value="P-loop containing nucleoside triphosphate hydrolases"/>
    <property type="match status" value="1"/>
</dbReference>
<dbReference type="Gene3D" id="3.40.50.300">
    <property type="entry name" value="P-loop containing nucleotide triphosphate hydrolases"/>
    <property type="match status" value="1"/>
</dbReference>
<accession>A0A941FKC1</accession>
<sequence length="174" mass="19888">MMVLFTSHEMLRATYHSVKDCGVLDEFTLFAQGISGGSRMRLLRNFQNFEKAVLFGTTSLWEGVDIPGEDLSCLIIVRLPFSPPDEPVTAAKCQLLEKQGRNPFSEYSLPEALLRFRQGFGRLIRTPEDKGILVILDRRIITAKYGTEFQKAIPKVYWHQGTISEMAEMIEEWI</sequence>
<dbReference type="GO" id="GO:0005524">
    <property type="term" value="F:ATP binding"/>
    <property type="evidence" value="ECO:0007669"/>
    <property type="project" value="InterPro"/>
</dbReference>
<dbReference type="GO" id="GO:0016818">
    <property type="term" value="F:hydrolase activity, acting on acid anhydrides, in phosphorus-containing anhydrides"/>
    <property type="evidence" value="ECO:0007669"/>
    <property type="project" value="InterPro"/>
</dbReference>
<dbReference type="GO" id="GO:0006139">
    <property type="term" value="P:nucleobase-containing compound metabolic process"/>
    <property type="evidence" value="ECO:0007669"/>
    <property type="project" value="InterPro"/>
</dbReference>
<evidence type="ECO:0000313" key="3">
    <source>
        <dbReference type="EMBL" id="MBR8646258.1"/>
    </source>
</evidence>
<dbReference type="InterPro" id="IPR027417">
    <property type="entry name" value="P-loop_NTPase"/>
</dbReference>
<dbReference type="EMBL" id="JAGTPW010000083">
    <property type="protein sequence ID" value="MBR8646258.1"/>
    <property type="molecule type" value="Genomic_DNA"/>
</dbReference>
<dbReference type="InterPro" id="IPR006555">
    <property type="entry name" value="ATP-dep_Helicase_C"/>
</dbReference>
<dbReference type="GO" id="GO:0003676">
    <property type="term" value="F:nucleic acid binding"/>
    <property type="evidence" value="ECO:0007669"/>
    <property type="project" value="InterPro"/>
</dbReference>
<gene>
    <name evidence="3" type="ORF">KEH51_28065</name>
</gene>
<evidence type="ECO:0000256" key="1">
    <source>
        <dbReference type="ARBA" id="ARBA00038058"/>
    </source>
</evidence>
<feature type="domain" description="ATP-dependent helicase C-terminal" evidence="2">
    <location>
        <begin position="8"/>
        <end position="142"/>
    </location>
</feature>
<dbReference type="PANTHER" id="PTHR11472">
    <property type="entry name" value="DNA REPAIR DEAD HELICASE RAD3/XP-D SUBFAMILY MEMBER"/>
    <property type="match status" value="1"/>
</dbReference>
<dbReference type="SMART" id="SM00491">
    <property type="entry name" value="HELICc2"/>
    <property type="match status" value="1"/>
</dbReference>
<name>A0A941FKC1_9BACI</name>
<dbReference type="AlphaFoldDB" id="A0A941FKC1"/>
<organism evidence="3 4">
    <name type="scientific">Peribacillus frigoritolerans</name>
    <dbReference type="NCBI Taxonomy" id="450367"/>
    <lineage>
        <taxon>Bacteria</taxon>
        <taxon>Bacillati</taxon>
        <taxon>Bacillota</taxon>
        <taxon>Bacilli</taxon>
        <taxon>Bacillales</taxon>
        <taxon>Bacillaceae</taxon>
        <taxon>Peribacillus</taxon>
    </lineage>
</organism>
<evidence type="ECO:0000313" key="4">
    <source>
        <dbReference type="Proteomes" id="UP000680045"/>
    </source>
</evidence>
<dbReference type="InterPro" id="IPR045028">
    <property type="entry name" value="DinG/Rad3-like"/>
</dbReference>
<proteinExistence type="inferred from homology"/>
<protein>
    <recommendedName>
        <fullName evidence="2">ATP-dependent helicase C-terminal domain-containing protein</fullName>
    </recommendedName>
</protein>
<comment type="similarity">
    <text evidence="1">Belongs to the helicase family. DinG subfamily.</text>
</comment>
<dbReference type="Pfam" id="PF13307">
    <property type="entry name" value="Helicase_C_2"/>
    <property type="match status" value="1"/>
</dbReference>
<dbReference type="PANTHER" id="PTHR11472:SF34">
    <property type="entry name" value="REGULATOR OF TELOMERE ELONGATION HELICASE 1"/>
    <property type="match status" value="1"/>
</dbReference>
<dbReference type="GO" id="GO:0003678">
    <property type="term" value="F:DNA helicase activity"/>
    <property type="evidence" value="ECO:0007669"/>
    <property type="project" value="TreeGrafter"/>
</dbReference>
<dbReference type="Proteomes" id="UP000680045">
    <property type="component" value="Unassembled WGS sequence"/>
</dbReference>
<reference evidence="3" key="1">
    <citation type="submission" date="2021-04" db="EMBL/GenBank/DDBJ databases">
        <title>Whole genome sequencing of Enterococci isolates from hospitalized patients.</title>
        <authorList>
            <person name="Ogoti B.M."/>
            <person name="Onyambu F.G."/>
        </authorList>
    </citation>
    <scope>NUCLEOTIDE SEQUENCE</scope>
    <source>
        <strain evidence="3">242</strain>
    </source>
</reference>
<comment type="caution">
    <text evidence="3">The sequence shown here is derived from an EMBL/GenBank/DDBJ whole genome shotgun (WGS) entry which is preliminary data.</text>
</comment>
<evidence type="ECO:0000259" key="2">
    <source>
        <dbReference type="SMART" id="SM00491"/>
    </source>
</evidence>